<organism evidence="1 2">
    <name type="scientific">Helicobacter pylori Hp H-45</name>
    <dbReference type="NCBI Taxonomy" id="992050"/>
    <lineage>
        <taxon>Bacteria</taxon>
        <taxon>Pseudomonadati</taxon>
        <taxon>Campylobacterota</taxon>
        <taxon>Epsilonproteobacteria</taxon>
        <taxon>Campylobacterales</taxon>
        <taxon>Helicobacteraceae</taxon>
        <taxon>Helicobacter</taxon>
    </lineage>
</organism>
<dbReference type="EMBL" id="AKOQ01000010">
    <property type="protein sequence ID" value="EJB67385.1"/>
    <property type="molecule type" value="Genomic_DNA"/>
</dbReference>
<sequence length="55" mass="6361">MKIKLTLKTPLKTPYQGNKVTAIGAFFTKKKTGFHRGISLKFWGFKNAFWHSLVF</sequence>
<gene>
    <name evidence="1" type="ORF">HPHPH45_0981</name>
</gene>
<dbReference type="Proteomes" id="UP000003895">
    <property type="component" value="Unassembled WGS sequence"/>
</dbReference>
<protein>
    <submittedName>
        <fullName evidence="1">Uncharacterized protein</fullName>
    </submittedName>
</protein>
<accession>J0LYQ0</accession>
<dbReference type="AlphaFoldDB" id="J0LYQ0"/>
<evidence type="ECO:0000313" key="1">
    <source>
        <dbReference type="EMBL" id="EJB67385.1"/>
    </source>
</evidence>
<reference evidence="1 2" key="1">
    <citation type="journal article" date="2013" name="Pathog. Dis.">
        <title>Genome sequences of 65 Helicobacter pylori strains isolated from asymptomatic individuals and patients with gastric cancer, peptic ulcer disease, or gastritis.</title>
        <authorList>
            <person name="Blanchard T.G."/>
            <person name="Czinn S.J."/>
            <person name="Correa P."/>
            <person name="Nakazawa T."/>
            <person name="Keelan M."/>
            <person name="Morningstar L."/>
            <person name="Santana-Cruz I."/>
            <person name="Maroo A."/>
            <person name="McCracken C."/>
            <person name="Shefchek K."/>
            <person name="Daugherty S."/>
            <person name="Song Y."/>
            <person name="Fraser C.M."/>
            <person name="Fricke W.F."/>
        </authorList>
    </citation>
    <scope>NUCLEOTIDE SEQUENCE [LARGE SCALE GENOMIC DNA]</scope>
    <source>
        <strain evidence="1 2">Hp H-45</strain>
    </source>
</reference>
<name>J0LYQ0_HELPX</name>
<dbReference type="PATRIC" id="fig|992050.3.peg.968"/>
<comment type="caution">
    <text evidence="1">The sequence shown here is derived from an EMBL/GenBank/DDBJ whole genome shotgun (WGS) entry which is preliminary data.</text>
</comment>
<evidence type="ECO:0000313" key="2">
    <source>
        <dbReference type="Proteomes" id="UP000003895"/>
    </source>
</evidence>
<proteinExistence type="predicted"/>